<evidence type="ECO:0000313" key="2">
    <source>
        <dbReference type="Proteomes" id="UP000576152"/>
    </source>
</evidence>
<keyword evidence="2" id="KW-1185">Reference proteome</keyword>
<proteinExistence type="predicted"/>
<evidence type="ECO:0008006" key="3">
    <source>
        <dbReference type="Google" id="ProtNLM"/>
    </source>
</evidence>
<dbReference type="RefSeq" id="WP_183470002.1">
    <property type="nucleotide sequence ID" value="NZ_JACIBX010000002.1"/>
</dbReference>
<reference evidence="1 2" key="1">
    <citation type="submission" date="2020-08" db="EMBL/GenBank/DDBJ databases">
        <title>Genomic Encyclopedia of Type Strains, Phase III (KMG-III): the genomes of soil and plant-associated and newly described type strains.</title>
        <authorList>
            <person name="Whitman W."/>
        </authorList>
    </citation>
    <scope>NUCLEOTIDE SEQUENCE [LARGE SCALE GENOMIC DNA]</scope>
    <source>
        <strain evidence="1 2">CECT 8572</strain>
    </source>
</reference>
<protein>
    <recommendedName>
        <fullName evidence="3">Lipoprotein</fullName>
    </recommendedName>
</protein>
<evidence type="ECO:0000313" key="1">
    <source>
        <dbReference type="EMBL" id="MBB3711180.1"/>
    </source>
</evidence>
<accession>A0ABR6HKW2</accession>
<organism evidence="1 2">
    <name type="scientific">Limimaricola variabilis</name>
    <dbReference type="NCBI Taxonomy" id="1492771"/>
    <lineage>
        <taxon>Bacteria</taxon>
        <taxon>Pseudomonadati</taxon>
        <taxon>Pseudomonadota</taxon>
        <taxon>Alphaproteobacteria</taxon>
        <taxon>Rhodobacterales</taxon>
        <taxon>Paracoccaceae</taxon>
        <taxon>Limimaricola</taxon>
    </lineage>
</organism>
<sequence length="174" mass="18294">MRLGVKTGAAALALFLAGCGEVEPLVMPLLESAALPPMAPPVAAVQVLPEPQPFEPEYAERPFEKGPMSVIAPDPQGDMATWRLIPCQGGQAICVNGHAGRLSMAEDTYVVSGVHGMSFHLETGGGGFVTRSGGGKFAPWKAPLAWEHFPEIELTALARPAVVVSTPSRPLVMK</sequence>
<comment type="caution">
    <text evidence="1">The sequence shown here is derived from an EMBL/GenBank/DDBJ whole genome shotgun (WGS) entry which is preliminary data.</text>
</comment>
<gene>
    <name evidence="1" type="ORF">FHS00_000742</name>
</gene>
<dbReference type="EMBL" id="JACIBX010000002">
    <property type="protein sequence ID" value="MBB3711180.1"/>
    <property type="molecule type" value="Genomic_DNA"/>
</dbReference>
<dbReference type="Proteomes" id="UP000576152">
    <property type="component" value="Unassembled WGS sequence"/>
</dbReference>
<name>A0ABR6HKW2_9RHOB</name>
<dbReference type="PROSITE" id="PS51257">
    <property type="entry name" value="PROKAR_LIPOPROTEIN"/>
    <property type="match status" value="1"/>
</dbReference>